<organism evidence="3 5">
    <name type="scientific">Iris pallida</name>
    <name type="common">Sweet iris</name>
    <dbReference type="NCBI Taxonomy" id="29817"/>
    <lineage>
        <taxon>Eukaryota</taxon>
        <taxon>Viridiplantae</taxon>
        <taxon>Streptophyta</taxon>
        <taxon>Embryophyta</taxon>
        <taxon>Tracheophyta</taxon>
        <taxon>Spermatophyta</taxon>
        <taxon>Magnoliopsida</taxon>
        <taxon>Liliopsida</taxon>
        <taxon>Asparagales</taxon>
        <taxon>Iridaceae</taxon>
        <taxon>Iridoideae</taxon>
        <taxon>Irideae</taxon>
        <taxon>Iris</taxon>
    </lineage>
</organism>
<accession>A0AAX6F3H9</accession>
<keyword evidence="1" id="KW-0175">Coiled coil</keyword>
<evidence type="ECO:0000256" key="1">
    <source>
        <dbReference type="SAM" id="Coils"/>
    </source>
</evidence>
<evidence type="ECO:0000313" key="4">
    <source>
        <dbReference type="EMBL" id="KAJ6815042.1"/>
    </source>
</evidence>
<dbReference type="PROSITE" id="PS51140">
    <property type="entry name" value="CUE"/>
    <property type="match status" value="1"/>
</dbReference>
<dbReference type="GO" id="GO:0043130">
    <property type="term" value="F:ubiquitin binding"/>
    <property type="evidence" value="ECO:0007669"/>
    <property type="project" value="InterPro"/>
</dbReference>
<reference evidence="3" key="2">
    <citation type="submission" date="2023-04" db="EMBL/GenBank/DDBJ databases">
        <authorList>
            <person name="Bruccoleri R.E."/>
            <person name="Oakeley E.J."/>
            <person name="Faust A.-M."/>
            <person name="Dessus-Babus S."/>
            <person name="Altorfer M."/>
            <person name="Burckhardt D."/>
            <person name="Oertli M."/>
            <person name="Naumann U."/>
            <person name="Petersen F."/>
            <person name="Wong J."/>
        </authorList>
    </citation>
    <scope>NUCLEOTIDE SEQUENCE</scope>
    <source>
        <strain evidence="3">GSM-AAB239-AS_SAM_17_03QT</strain>
        <tissue evidence="3">Leaf</tissue>
    </source>
</reference>
<dbReference type="InterPro" id="IPR003892">
    <property type="entry name" value="CUE"/>
</dbReference>
<dbReference type="Proteomes" id="UP001140949">
    <property type="component" value="Unassembled WGS sequence"/>
</dbReference>
<dbReference type="Pfam" id="PF02845">
    <property type="entry name" value="CUE"/>
    <property type="match status" value="1"/>
</dbReference>
<dbReference type="EMBL" id="JANAVB010029227">
    <property type="protein sequence ID" value="KAJ6815042.1"/>
    <property type="molecule type" value="Genomic_DNA"/>
</dbReference>
<dbReference type="PANTHER" id="PTHR31245:SF1">
    <property type="entry name" value="UBIQUITIN SYSTEM COMPONENT CUE PROTEIN"/>
    <property type="match status" value="1"/>
</dbReference>
<dbReference type="AlphaFoldDB" id="A0AAX6F3H9"/>
<dbReference type="SUPFAM" id="SSF46934">
    <property type="entry name" value="UBA-like"/>
    <property type="match status" value="1"/>
</dbReference>
<proteinExistence type="predicted"/>
<dbReference type="InterPro" id="IPR009060">
    <property type="entry name" value="UBA-like_sf"/>
</dbReference>
<evidence type="ECO:0000259" key="2">
    <source>
        <dbReference type="PROSITE" id="PS51140"/>
    </source>
</evidence>
<dbReference type="Gene3D" id="1.10.8.10">
    <property type="entry name" value="DNA helicase RuvA subunit, C-terminal domain"/>
    <property type="match status" value="1"/>
</dbReference>
<name>A0AAX6F3H9_IRIPA</name>
<sequence>MSAIVCGKRSPSVFFEENHHHHNHQQTKKKFRRCSFEGAAAGPPLAWLQSMFPQMDPQLLERVFEASGNDLDSAIRSLNELQMESTGLASVATISDTEIKTSIQLSGSEDAHEATNVGSEKRDILEDISGAMGVAGGQEAGSTNSACMNDLPRNGSEWVEVLVKEMMNASDVNDAKARASRVLDVLEKSIMANASSGEAMQSFHKENVLLKEQLETLLGENNILKQAVAIQHKRQKDYEEKSQELHHLKQLASQYQEQVAKLEVSNYALAMHLRLAQQSNSIPGHFHPDVF</sequence>
<feature type="coiled-coil region" evidence="1">
    <location>
        <begin position="238"/>
        <end position="265"/>
    </location>
</feature>
<reference evidence="3" key="1">
    <citation type="journal article" date="2023" name="GigaByte">
        <title>Genome assembly of the bearded iris, Iris pallida Lam.</title>
        <authorList>
            <person name="Bruccoleri R.E."/>
            <person name="Oakeley E.J."/>
            <person name="Faust A.M.E."/>
            <person name="Altorfer M."/>
            <person name="Dessus-Babus S."/>
            <person name="Burckhardt D."/>
            <person name="Oertli M."/>
            <person name="Naumann U."/>
            <person name="Petersen F."/>
            <person name="Wong J."/>
        </authorList>
    </citation>
    <scope>NUCLEOTIDE SEQUENCE</scope>
    <source>
        <strain evidence="3">GSM-AAB239-AS_SAM_17_03QT</strain>
    </source>
</reference>
<dbReference type="PANTHER" id="PTHR31245">
    <property type="entry name" value="UBIQUITIN SYSTEM COMPONENT CUE PROTEIN"/>
    <property type="match status" value="1"/>
</dbReference>
<protein>
    <submittedName>
        <fullName evidence="3">CUE domain containing protein</fullName>
    </submittedName>
</protein>
<evidence type="ECO:0000313" key="5">
    <source>
        <dbReference type="Proteomes" id="UP001140949"/>
    </source>
</evidence>
<feature type="domain" description="CUE" evidence="2">
    <location>
        <begin position="40"/>
        <end position="83"/>
    </location>
</feature>
<evidence type="ECO:0000313" key="3">
    <source>
        <dbReference type="EMBL" id="KAJ6810982.1"/>
    </source>
</evidence>
<dbReference type="EMBL" id="JANAVB010032018">
    <property type="protein sequence ID" value="KAJ6810982.1"/>
    <property type="molecule type" value="Genomic_DNA"/>
</dbReference>
<keyword evidence="5" id="KW-1185">Reference proteome</keyword>
<gene>
    <name evidence="4" type="ORF">M6B38_136280</name>
    <name evidence="3" type="ORF">M6B38_156000</name>
</gene>
<dbReference type="CDD" id="cd14279">
    <property type="entry name" value="CUE"/>
    <property type="match status" value="1"/>
</dbReference>
<comment type="caution">
    <text evidence="3">The sequence shown here is derived from an EMBL/GenBank/DDBJ whole genome shotgun (WGS) entry which is preliminary data.</text>
</comment>